<dbReference type="PANTHER" id="PTHR11113:SF6">
    <property type="entry name" value="ADENINE DEAMINASE YERA-RELATED"/>
    <property type="match status" value="1"/>
</dbReference>
<organism evidence="7 8">
    <name type="scientific">Alkalihalobacillus trypoxylicola</name>
    <dbReference type="NCBI Taxonomy" id="519424"/>
    <lineage>
        <taxon>Bacteria</taxon>
        <taxon>Bacillati</taxon>
        <taxon>Bacillota</taxon>
        <taxon>Bacilli</taxon>
        <taxon>Bacillales</taxon>
        <taxon>Bacillaceae</taxon>
        <taxon>Alkalihalobacillus</taxon>
    </lineage>
</organism>
<evidence type="ECO:0000313" key="7">
    <source>
        <dbReference type="EMBL" id="KYG28093.1"/>
    </source>
</evidence>
<dbReference type="EMBL" id="LTAO01000034">
    <property type="protein sequence ID" value="KYG28093.1"/>
    <property type="molecule type" value="Genomic_DNA"/>
</dbReference>
<reference evidence="7" key="1">
    <citation type="submission" date="2016-02" db="EMBL/GenBank/DDBJ databases">
        <title>Genome sequence of Bacillus trypoxylicola KCTC 13244(T).</title>
        <authorList>
            <person name="Jeong H."/>
            <person name="Park S.-H."/>
            <person name="Choi S.-K."/>
        </authorList>
    </citation>
    <scope>NUCLEOTIDE SEQUENCE [LARGE SCALE GENOMIC DNA]</scope>
    <source>
        <strain evidence="7">KCTC 13244</strain>
    </source>
</reference>
<gene>
    <name evidence="7" type="ORF">AZF04_09310</name>
</gene>
<evidence type="ECO:0000256" key="3">
    <source>
        <dbReference type="ARBA" id="ARBA00022801"/>
    </source>
</evidence>
<dbReference type="InterPro" id="IPR006680">
    <property type="entry name" value="Amidohydro-rel"/>
</dbReference>
<evidence type="ECO:0000256" key="1">
    <source>
        <dbReference type="ARBA" id="ARBA00006773"/>
    </source>
</evidence>
<dbReference type="OrthoDB" id="9775607at2"/>
<feature type="domain" description="Adenine deaminase C-terminal" evidence="6">
    <location>
        <begin position="418"/>
        <end position="570"/>
    </location>
</feature>
<dbReference type="InterPro" id="IPR032466">
    <property type="entry name" value="Metal_Hydrolase"/>
</dbReference>
<dbReference type="STRING" id="519424.AZF04_09310"/>
<comment type="caution">
    <text evidence="7">The sequence shown here is derived from an EMBL/GenBank/DDBJ whole genome shotgun (WGS) entry which is preliminary data.</text>
</comment>
<dbReference type="Proteomes" id="UP000075806">
    <property type="component" value="Unassembled WGS sequence"/>
</dbReference>
<evidence type="ECO:0000256" key="2">
    <source>
        <dbReference type="ARBA" id="ARBA00012782"/>
    </source>
</evidence>
<dbReference type="EC" id="3.5.4.2" evidence="2"/>
<keyword evidence="8" id="KW-1185">Reference proteome</keyword>
<evidence type="ECO:0000259" key="6">
    <source>
        <dbReference type="Pfam" id="PF13382"/>
    </source>
</evidence>
<dbReference type="InterPro" id="IPR011059">
    <property type="entry name" value="Metal-dep_hydrolase_composite"/>
</dbReference>
<dbReference type="GO" id="GO:0000034">
    <property type="term" value="F:adenine deaminase activity"/>
    <property type="evidence" value="ECO:0007669"/>
    <property type="project" value="UniProtKB-EC"/>
</dbReference>
<dbReference type="Pfam" id="PF01979">
    <property type="entry name" value="Amidohydro_1"/>
    <property type="match status" value="1"/>
</dbReference>
<dbReference type="RefSeq" id="WP_045484857.1">
    <property type="nucleotide sequence ID" value="NZ_LTAO01000034.1"/>
</dbReference>
<dbReference type="SUPFAM" id="SSF51556">
    <property type="entry name" value="Metallo-dependent hydrolases"/>
    <property type="match status" value="1"/>
</dbReference>
<evidence type="ECO:0000259" key="5">
    <source>
        <dbReference type="Pfam" id="PF01979"/>
    </source>
</evidence>
<comment type="similarity">
    <text evidence="1">Belongs to the metallo-dependent hydrolases superfamily. Adenine deaminase family.</text>
</comment>
<dbReference type="InterPro" id="IPR026912">
    <property type="entry name" value="Adenine_deam_C"/>
</dbReference>
<sequence>MAERLYRWTKKKLRHQLAVVRGEQAPSLVLKNATYLNQARQKWLKANIWISKDTIVYVGKEMPPTLHDAEVIDCSNRFIVPGYIEHHAHPFQLYNPQSFSKYASLTGTTTFINDNLLFLMALEKKKALSLINKLDETPISMYWWCRYDTQTELNNHETISNSKMKEWLEHHLVLQGGELTSWPKVLNGDDAILHWIQETKRLGKPIEGHFPGASEKTLTQMALVGVTADHEAMTGEEALKRIDLGYYTSLRHSSIRPDLGKMITELKELGLDTFDRCLMTTDGSPPSFYEPGVMNHLIKIAIEHGIPPIDAYHMASFNVAKYYHLESKQGMIAPGRLANLNFLDSIENPNPISVLSKGQWIVREGQSYPEDESFPWSDYGVEPLNIQWELKEDELHFSMPMGIEMVNSVILKPYHISIDATVTELSDEHDECFFALIDRHGKWQITTMIKRFAHKISGLASSYSNTGDIILIGKNISDMVCAFNQMKLQGGGITLAEGGEIIGNIELPLLGMMSDKPMEVIMEQEKKLVALLRDRGYKHDDPIYSLLFFSSTHLPYIRVTQKGIYDVKKKTVLFPSIMR</sequence>
<keyword evidence="3" id="KW-0378">Hydrolase</keyword>
<feature type="domain" description="Amidohydrolase-related" evidence="5">
    <location>
        <begin position="78"/>
        <end position="360"/>
    </location>
</feature>
<evidence type="ECO:0000313" key="8">
    <source>
        <dbReference type="Proteomes" id="UP000075806"/>
    </source>
</evidence>
<protein>
    <recommendedName>
        <fullName evidence="2">adenine deaminase</fullName>
        <ecNumber evidence="2">3.5.4.2</ecNumber>
    </recommendedName>
</protein>
<evidence type="ECO:0000256" key="4">
    <source>
        <dbReference type="ARBA" id="ARBA00047720"/>
    </source>
</evidence>
<accession>A0A161PH44</accession>
<dbReference type="Pfam" id="PF13382">
    <property type="entry name" value="Adenine_deam_C"/>
    <property type="match status" value="1"/>
</dbReference>
<proteinExistence type="inferred from homology"/>
<dbReference type="SUPFAM" id="SSF51338">
    <property type="entry name" value="Composite domain of metallo-dependent hydrolases"/>
    <property type="match status" value="1"/>
</dbReference>
<dbReference type="AlphaFoldDB" id="A0A161PH44"/>
<dbReference type="PANTHER" id="PTHR11113">
    <property type="entry name" value="N-ACETYLGLUCOSAMINE-6-PHOSPHATE DEACETYLASE"/>
    <property type="match status" value="1"/>
</dbReference>
<dbReference type="Gene3D" id="2.30.40.10">
    <property type="entry name" value="Urease, subunit C, domain 1"/>
    <property type="match status" value="1"/>
</dbReference>
<dbReference type="Gene3D" id="3.20.20.140">
    <property type="entry name" value="Metal-dependent hydrolases"/>
    <property type="match status" value="1"/>
</dbReference>
<comment type="catalytic activity">
    <reaction evidence="4">
        <text>adenine + H2O + H(+) = hypoxanthine + NH4(+)</text>
        <dbReference type="Rhea" id="RHEA:23688"/>
        <dbReference type="ChEBI" id="CHEBI:15377"/>
        <dbReference type="ChEBI" id="CHEBI:15378"/>
        <dbReference type="ChEBI" id="CHEBI:16708"/>
        <dbReference type="ChEBI" id="CHEBI:17368"/>
        <dbReference type="ChEBI" id="CHEBI:28938"/>
        <dbReference type="EC" id="3.5.4.2"/>
    </reaction>
</comment>
<name>A0A161PH44_9BACI</name>